<name>A0A9X0MM29_BACCE</name>
<dbReference type="RefSeq" id="WP_061662455.1">
    <property type="nucleotide sequence ID" value="NZ_LOMO01000001.1"/>
</dbReference>
<sequence length="113" mass="12592">MNNQLVLMQNNTFYGLVGEETEVYLNGHPICVGDTVKVILEHSDVEIVNVVFQEKQAFKVMGIHSAPIEKLNIVEICKSHTSLQAGDQLKFRLSDITTLGYQLDVTAVKTSNE</sequence>
<accession>A0A9X0MM29</accession>
<evidence type="ECO:0000313" key="2">
    <source>
        <dbReference type="Proteomes" id="UP000075476"/>
    </source>
</evidence>
<proteinExistence type="predicted"/>
<organism evidence="1 2">
    <name type="scientific">Bacillus cereus</name>
    <dbReference type="NCBI Taxonomy" id="1396"/>
    <lineage>
        <taxon>Bacteria</taxon>
        <taxon>Bacillati</taxon>
        <taxon>Bacillota</taxon>
        <taxon>Bacilli</taxon>
        <taxon>Bacillales</taxon>
        <taxon>Bacillaceae</taxon>
        <taxon>Bacillus</taxon>
        <taxon>Bacillus cereus group</taxon>
    </lineage>
</organism>
<reference evidence="1 2" key="1">
    <citation type="submission" date="2015-12" db="EMBL/GenBank/DDBJ databases">
        <title>Bacillus cereus Group isolate.</title>
        <authorList>
            <person name="Kovac J."/>
        </authorList>
    </citation>
    <scope>NUCLEOTIDE SEQUENCE [LARGE SCALE GENOMIC DNA]</scope>
    <source>
        <strain evidence="1 2">FSL K6-0073</strain>
    </source>
</reference>
<dbReference type="AlphaFoldDB" id="A0A9X0MM29"/>
<protein>
    <submittedName>
        <fullName evidence="1">Uncharacterized protein</fullName>
    </submittedName>
</protein>
<dbReference type="EMBL" id="LOMO01000001">
    <property type="protein sequence ID" value="KXY51116.1"/>
    <property type="molecule type" value="Genomic_DNA"/>
</dbReference>
<comment type="caution">
    <text evidence="1">The sequence shown here is derived from an EMBL/GenBank/DDBJ whole genome shotgun (WGS) entry which is preliminary data.</text>
</comment>
<gene>
    <name evidence="1" type="ORF">AT268_31945</name>
</gene>
<dbReference type="Proteomes" id="UP000075476">
    <property type="component" value="Unassembled WGS sequence"/>
</dbReference>
<evidence type="ECO:0000313" key="1">
    <source>
        <dbReference type="EMBL" id="KXY51116.1"/>
    </source>
</evidence>